<dbReference type="Proteomes" id="UP001303760">
    <property type="component" value="Unassembled WGS sequence"/>
</dbReference>
<protein>
    <submittedName>
        <fullName evidence="1">Uncharacterized protein</fullName>
    </submittedName>
</protein>
<reference evidence="1" key="1">
    <citation type="journal article" date="2023" name="Mol. Phylogenet. Evol.">
        <title>Genome-scale phylogeny and comparative genomics of the fungal order Sordariales.</title>
        <authorList>
            <person name="Hensen N."/>
            <person name="Bonometti L."/>
            <person name="Westerberg I."/>
            <person name="Brannstrom I.O."/>
            <person name="Guillou S."/>
            <person name="Cros-Aarteil S."/>
            <person name="Calhoun S."/>
            <person name="Haridas S."/>
            <person name="Kuo A."/>
            <person name="Mondo S."/>
            <person name="Pangilinan J."/>
            <person name="Riley R."/>
            <person name="LaButti K."/>
            <person name="Andreopoulos B."/>
            <person name="Lipzen A."/>
            <person name="Chen C."/>
            <person name="Yan M."/>
            <person name="Daum C."/>
            <person name="Ng V."/>
            <person name="Clum A."/>
            <person name="Steindorff A."/>
            <person name="Ohm R.A."/>
            <person name="Martin F."/>
            <person name="Silar P."/>
            <person name="Natvig D.O."/>
            <person name="Lalanne C."/>
            <person name="Gautier V."/>
            <person name="Ament-Velasquez S.L."/>
            <person name="Kruys A."/>
            <person name="Hutchinson M.I."/>
            <person name="Powell A.J."/>
            <person name="Barry K."/>
            <person name="Miller A.N."/>
            <person name="Grigoriev I.V."/>
            <person name="Debuchy R."/>
            <person name="Gladieux P."/>
            <person name="Hiltunen Thoren M."/>
            <person name="Johannesson H."/>
        </authorList>
    </citation>
    <scope>NUCLEOTIDE SEQUENCE</scope>
    <source>
        <strain evidence="1">CBS 532.94</strain>
    </source>
</reference>
<proteinExistence type="predicted"/>
<name>A0AAN7C238_9PEZI</name>
<reference evidence="1" key="2">
    <citation type="submission" date="2023-05" db="EMBL/GenBank/DDBJ databases">
        <authorList>
            <consortium name="Lawrence Berkeley National Laboratory"/>
            <person name="Steindorff A."/>
            <person name="Hensen N."/>
            <person name="Bonometti L."/>
            <person name="Westerberg I."/>
            <person name="Brannstrom I.O."/>
            <person name="Guillou S."/>
            <person name="Cros-Aarteil S."/>
            <person name="Calhoun S."/>
            <person name="Haridas S."/>
            <person name="Kuo A."/>
            <person name="Mondo S."/>
            <person name="Pangilinan J."/>
            <person name="Riley R."/>
            <person name="Labutti K."/>
            <person name="Andreopoulos B."/>
            <person name="Lipzen A."/>
            <person name="Chen C."/>
            <person name="Yanf M."/>
            <person name="Daum C."/>
            <person name="Ng V."/>
            <person name="Clum A."/>
            <person name="Ohm R."/>
            <person name="Martin F."/>
            <person name="Silar P."/>
            <person name="Natvig D."/>
            <person name="Lalanne C."/>
            <person name="Gautier V."/>
            <person name="Ament-Velasquez S.L."/>
            <person name="Kruys A."/>
            <person name="Hutchinson M.I."/>
            <person name="Powell A.J."/>
            <person name="Barry K."/>
            <person name="Miller A.N."/>
            <person name="Grigoriev I.V."/>
            <person name="Debuchy R."/>
            <person name="Gladieux P."/>
            <person name="Thoren M.H."/>
            <person name="Johannesson H."/>
        </authorList>
    </citation>
    <scope>NUCLEOTIDE SEQUENCE</scope>
    <source>
        <strain evidence="1">CBS 532.94</strain>
    </source>
</reference>
<organism evidence="1 2">
    <name type="scientific">Achaetomium macrosporum</name>
    <dbReference type="NCBI Taxonomy" id="79813"/>
    <lineage>
        <taxon>Eukaryota</taxon>
        <taxon>Fungi</taxon>
        <taxon>Dikarya</taxon>
        <taxon>Ascomycota</taxon>
        <taxon>Pezizomycotina</taxon>
        <taxon>Sordariomycetes</taxon>
        <taxon>Sordariomycetidae</taxon>
        <taxon>Sordariales</taxon>
        <taxon>Chaetomiaceae</taxon>
        <taxon>Achaetomium</taxon>
    </lineage>
</organism>
<evidence type="ECO:0000313" key="2">
    <source>
        <dbReference type="Proteomes" id="UP001303760"/>
    </source>
</evidence>
<sequence length="71" mass="8047">MDRLDSPTSVSPEKKFLDHALFVDGEWITLDGKGVLWLPSDYRATSVALYENTVVLGHRSGRLTFLRFSFS</sequence>
<gene>
    <name evidence="1" type="ORF">C8A03DRAFT_19073</name>
</gene>
<evidence type="ECO:0000313" key="1">
    <source>
        <dbReference type="EMBL" id="KAK4233949.1"/>
    </source>
</evidence>
<dbReference type="EMBL" id="MU860442">
    <property type="protein sequence ID" value="KAK4233949.1"/>
    <property type="molecule type" value="Genomic_DNA"/>
</dbReference>
<keyword evidence="2" id="KW-1185">Reference proteome</keyword>
<dbReference type="AlphaFoldDB" id="A0AAN7C238"/>
<comment type="caution">
    <text evidence="1">The sequence shown here is derived from an EMBL/GenBank/DDBJ whole genome shotgun (WGS) entry which is preliminary data.</text>
</comment>
<accession>A0AAN7C238</accession>